<dbReference type="EnsemblPlants" id="KEH37739">
    <property type="protein sequence ID" value="KEH37739"/>
    <property type="gene ID" value="MTR_2g046590"/>
</dbReference>
<keyword evidence="6" id="KW-1185">Reference proteome</keyword>
<organism evidence="3 6">
    <name type="scientific">Medicago truncatula</name>
    <name type="common">Barrel medic</name>
    <name type="synonym">Medicago tribuloides</name>
    <dbReference type="NCBI Taxonomy" id="3880"/>
    <lineage>
        <taxon>Eukaryota</taxon>
        <taxon>Viridiplantae</taxon>
        <taxon>Streptophyta</taxon>
        <taxon>Embryophyta</taxon>
        <taxon>Tracheophyta</taxon>
        <taxon>Spermatophyta</taxon>
        <taxon>Magnoliopsida</taxon>
        <taxon>eudicotyledons</taxon>
        <taxon>Gunneridae</taxon>
        <taxon>Pentapetalae</taxon>
        <taxon>rosids</taxon>
        <taxon>fabids</taxon>
        <taxon>Fabales</taxon>
        <taxon>Fabaceae</taxon>
        <taxon>Papilionoideae</taxon>
        <taxon>50 kb inversion clade</taxon>
        <taxon>NPAAA clade</taxon>
        <taxon>Hologalegina</taxon>
        <taxon>IRL clade</taxon>
        <taxon>Trifolieae</taxon>
        <taxon>Medicago</taxon>
    </lineage>
</organism>
<reference evidence="3 6" key="1">
    <citation type="journal article" date="2011" name="Nature">
        <title>The Medicago genome provides insight into the evolution of rhizobial symbioses.</title>
        <authorList>
            <person name="Young N.D."/>
            <person name="Debelle F."/>
            <person name="Oldroyd G.E."/>
            <person name="Geurts R."/>
            <person name="Cannon S.B."/>
            <person name="Udvardi M.K."/>
            <person name="Benedito V.A."/>
            <person name="Mayer K.F."/>
            <person name="Gouzy J."/>
            <person name="Schoof H."/>
            <person name="Van de Peer Y."/>
            <person name="Proost S."/>
            <person name="Cook D.R."/>
            <person name="Meyers B.C."/>
            <person name="Spannagl M."/>
            <person name="Cheung F."/>
            <person name="De Mita S."/>
            <person name="Krishnakumar V."/>
            <person name="Gundlach H."/>
            <person name="Zhou S."/>
            <person name="Mudge J."/>
            <person name="Bharti A.K."/>
            <person name="Murray J.D."/>
            <person name="Naoumkina M.A."/>
            <person name="Rosen B."/>
            <person name="Silverstein K.A."/>
            <person name="Tang H."/>
            <person name="Rombauts S."/>
            <person name="Zhao P.X."/>
            <person name="Zhou P."/>
            <person name="Barbe V."/>
            <person name="Bardou P."/>
            <person name="Bechner M."/>
            <person name="Bellec A."/>
            <person name="Berger A."/>
            <person name="Berges H."/>
            <person name="Bidwell S."/>
            <person name="Bisseling T."/>
            <person name="Choisne N."/>
            <person name="Couloux A."/>
            <person name="Denny R."/>
            <person name="Deshpande S."/>
            <person name="Dai X."/>
            <person name="Doyle J.J."/>
            <person name="Dudez A.M."/>
            <person name="Farmer A.D."/>
            <person name="Fouteau S."/>
            <person name="Franken C."/>
            <person name="Gibelin C."/>
            <person name="Gish J."/>
            <person name="Goldstein S."/>
            <person name="Gonzalez A.J."/>
            <person name="Green P.J."/>
            <person name="Hallab A."/>
            <person name="Hartog M."/>
            <person name="Hua A."/>
            <person name="Humphray S.J."/>
            <person name="Jeong D.H."/>
            <person name="Jing Y."/>
            <person name="Jocker A."/>
            <person name="Kenton S.M."/>
            <person name="Kim D.J."/>
            <person name="Klee K."/>
            <person name="Lai H."/>
            <person name="Lang C."/>
            <person name="Lin S."/>
            <person name="Macmil S.L."/>
            <person name="Magdelenat G."/>
            <person name="Matthews L."/>
            <person name="McCorrison J."/>
            <person name="Monaghan E.L."/>
            <person name="Mun J.H."/>
            <person name="Najar F.Z."/>
            <person name="Nicholson C."/>
            <person name="Noirot C."/>
            <person name="O'Bleness M."/>
            <person name="Paule C.R."/>
            <person name="Poulain J."/>
            <person name="Prion F."/>
            <person name="Qin B."/>
            <person name="Qu C."/>
            <person name="Retzel E.F."/>
            <person name="Riddle C."/>
            <person name="Sallet E."/>
            <person name="Samain S."/>
            <person name="Samson N."/>
            <person name="Sanders I."/>
            <person name="Saurat O."/>
            <person name="Scarpelli C."/>
            <person name="Schiex T."/>
            <person name="Segurens B."/>
            <person name="Severin A.J."/>
            <person name="Sherrier D.J."/>
            <person name="Shi R."/>
            <person name="Sims S."/>
            <person name="Singer S.R."/>
            <person name="Sinharoy S."/>
            <person name="Sterck L."/>
            <person name="Viollet A."/>
            <person name="Wang B.B."/>
            <person name="Wang K."/>
            <person name="Wang M."/>
            <person name="Wang X."/>
            <person name="Warfsmann J."/>
            <person name="Weissenbach J."/>
            <person name="White D.D."/>
            <person name="White J.D."/>
            <person name="Wiley G.B."/>
            <person name="Wincker P."/>
            <person name="Xing Y."/>
            <person name="Yang L."/>
            <person name="Yao Z."/>
            <person name="Ying F."/>
            <person name="Zhai J."/>
            <person name="Zhou L."/>
            <person name="Zuber A."/>
            <person name="Denarie J."/>
            <person name="Dixon R.A."/>
            <person name="May G.D."/>
            <person name="Schwartz D.C."/>
            <person name="Rogers J."/>
            <person name="Quetier F."/>
            <person name="Town C.D."/>
            <person name="Roe B.A."/>
        </authorList>
    </citation>
    <scope>NUCLEOTIDE SEQUENCE [LARGE SCALE GENOMIC DNA]</scope>
    <source>
        <strain evidence="3">A17</strain>
        <strain evidence="5 6">cv. Jemalong A17</strain>
    </source>
</reference>
<dbReference type="Pfam" id="PF07127">
    <property type="entry name" value="Nodulin_late"/>
    <property type="match status" value="1"/>
</dbReference>
<feature type="chain" id="PRO_5014500407" evidence="1">
    <location>
        <begin position="27"/>
        <end position="61"/>
    </location>
</feature>
<dbReference type="HOGENOM" id="CLU_181053_0_2_1"/>
<evidence type="ECO:0000259" key="2">
    <source>
        <dbReference type="Pfam" id="PF07127"/>
    </source>
</evidence>
<gene>
    <name evidence="3" type="ordered locus">MTR_2g046590</name>
    <name evidence="4" type="ORF">MtrunA17_Chr2g0302801</name>
</gene>
<keyword evidence="1" id="KW-0732">Signal</keyword>
<reference evidence="7" key="4">
    <citation type="journal article" date="2018" name="Nat. Plants">
        <title>Whole-genome landscape of Medicago truncatula symbiotic genes.</title>
        <authorList>
            <person name="Pecrix Y."/>
            <person name="Staton S.E."/>
            <person name="Sallet E."/>
            <person name="Lelandais-Briere C."/>
            <person name="Moreau S."/>
            <person name="Carrere S."/>
            <person name="Blein T."/>
            <person name="Jardinaud M.F."/>
            <person name="Latrasse D."/>
            <person name="Zouine M."/>
            <person name="Zahm M."/>
            <person name="Kreplak J."/>
            <person name="Mayjonade B."/>
            <person name="Satge C."/>
            <person name="Perez M."/>
            <person name="Cauet S."/>
            <person name="Marande W."/>
            <person name="Chantry-Darmon C."/>
            <person name="Lopez-Roques C."/>
            <person name="Bouchez O."/>
            <person name="Berard A."/>
            <person name="Debelle F."/>
            <person name="Munos S."/>
            <person name="Bendahmane A."/>
            <person name="Berges H."/>
            <person name="Niebel A."/>
            <person name="Buitink J."/>
            <person name="Frugier F."/>
            <person name="Benhamed M."/>
            <person name="Crespi M."/>
            <person name="Gouzy J."/>
            <person name="Gamas P."/>
        </authorList>
    </citation>
    <scope>NUCLEOTIDE SEQUENCE [LARGE SCALE GENOMIC DNA]</scope>
    <source>
        <strain evidence="7">cv. Jemalong A17</strain>
    </source>
</reference>
<reference evidence="4" key="5">
    <citation type="journal article" date="2018" name="Nat. Plants">
        <title>Whole-genome landscape of Medicago truncatula symbiotic genes.</title>
        <authorList>
            <person name="Pecrix Y."/>
            <person name="Gamas P."/>
            <person name="Carrere S."/>
        </authorList>
    </citation>
    <scope>NUCLEOTIDE SEQUENCE</scope>
    <source>
        <tissue evidence="4">Leaves</tissue>
    </source>
</reference>
<evidence type="ECO:0000313" key="6">
    <source>
        <dbReference type="Proteomes" id="UP000002051"/>
    </source>
</evidence>
<protein>
    <submittedName>
        <fullName evidence="3">Nodule Cysteine-Rich (NCR) secreted peptide</fullName>
    </submittedName>
    <submittedName>
        <fullName evidence="4">Putative Late nodulin</fullName>
    </submittedName>
</protein>
<dbReference type="InterPro" id="IPR009810">
    <property type="entry name" value="Nodulin_late_dom"/>
</dbReference>
<accession>A0A072V6P6</accession>
<dbReference type="Proteomes" id="UP000265566">
    <property type="component" value="Chromosome 2"/>
</dbReference>
<dbReference type="Proteomes" id="UP000002051">
    <property type="component" value="Chromosome 2"/>
</dbReference>
<sequence length="61" mass="7208">MAKILKFVYATILIIFLFVIATEVNAFRNPCKSDSDCTKLKLKCDRHTILTCFWRHCYCIF</sequence>
<dbReference type="EMBL" id="PSQE01000002">
    <property type="protein sequence ID" value="RHN73829.1"/>
    <property type="molecule type" value="Genomic_DNA"/>
</dbReference>
<dbReference type="AlphaFoldDB" id="A0A072V6P6"/>
<dbReference type="EMBL" id="CM001218">
    <property type="protein sequence ID" value="KEH37739.1"/>
    <property type="molecule type" value="Genomic_DNA"/>
</dbReference>
<feature type="signal peptide" evidence="1">
    <location>
        <begin position="1"/>
        <end position="26"/>
    </location>
</feature>
<evidence type="ECO:0000313" key="4">
    <source>
        <dbReference type="EMBL" id="RHN73829.1"/>
    </source>
</evidence>
<evidence type="ECO:0000256" key="1">
    <source>
        <dbReference type="SAM" id="SignalP"/>
    </source>
</evidence>
<dbReference type="Gramene" id="rna9704">
    <property type="protein sequence ID" value="RHN73829.1"/>
    <property type="gene ID" value="gene9704"/>
</dbReference>
<proteinExistence type="predicted"/>
<reference evidence="3 6" key="2">
    <citation type="journal article" date="2014" name="BMC Genomics">
        <title>An improved genome release (version Mt4.0) for the model legume Medicago truncatula.</title>
        <authorList>
            <person name="Tang H."/>
            <person name="Krishnakumar V."/>
            <person name="Bidwell S."/>
            <person name="Rosen B."/>
            <person name="Chan A."/>
            <person name="Zhou S."/>
            <person name="Gentzbittel L."/>
            <person name="Childs K.L."/>
            <person name="Yandell M."/>
            <person name="Gundlach H."/>
            <person name="Mayer K.F."/>
            <person name="Schwartz D.C."/>
            <person name="Town C.D."/>
        </authorList>
    </citation>
    <scope>GENOME REANNOTATION</scope>
    <source>
        <strain evidence="3">A17</strain>
        <strain evidence="5 6">cv. Jemalong A17</strain>
    </source>
</reference>
<reference evidence="5" key="3">
    <citation type="submission" date="2015-04" db="UniProtKB">
        <authorList>
            <consortium name="EnsemblPlants"/>
        </authorList>
    </citation>
    <scope>IDENTIFICATION</scope>
    <source>
        <strain evidence="5">cv. Jemalong A17</strain>
    </source>
</reference>
<name>A0A072V6P6_MEDTR</name>
<evidence type="ECO:0000313" key="5">
    <source>
        <dbReference type="EnsemblPlants" id="KEH37739"/>
    </source>
</evidence>
<evidence type="ECO:0000313" key="7">
    <source>
        <dbReference type="Proteomes" id="UP000265566"/>
    </source>
</evidence>
<dbReference type="GO" id="GO:0046872">
    <property type="term" value="F:metal ion binding"/>
    <property type="evidence" value="ECO:0007669"/>
    <property type="project" value="InterPro"/>
</dbReference>
<evidence type="ECO:0000313" key="3">
    <source>
        <dbReference type="EMBL" id="KEH37739.1"/>
    </source>
</evidence>
<feature type="domain" description="Late nodulin" evidence="2">
    <location>
        <begin position="1"/>
        <end position="58"/>
    </location>
</feature>